<dbReference type="Pfam" id="PF02798">
    <property type="entry name" value="GST_N"/>
    <property type="match status" value="1"/>
</dbReference>
<dbReference type="SFLD" id="SFLDG00358">
    <property type="entry name" value="Main_(cytGST)"/>
    <property type="match status" value="1"/>
</dbReference>
<dbReference type="InterPro" id="IPR010987">
    <property type="entry name" value="Glutathione-S-Trfase_C-like"/>
</dbReference>
<dbReference type="SUPFAM" id="SSF47616">
    <property type="entry name" value="GST C-terminal domain-like"/>
    <property type="match status" value="1"/>
</dbReference>
<dbReference type="PANTHER" id="PTHR43900:SF79">
    <property type="entry name" value="GLUTATHIONE S-TRANSFERASE"/>
    <property type="match status" value="1"/>
</dbReference>
<dbReference type="SFLD" id="SFLDG01154">
    <property type="entry name" value="Main.5:_Phi-like"/>
    <property type="match status" value="1"/>
</dbReference>
<dbReference type="InterPro" id="IPR036282">
    <property type="entry name" value="Glutathione-S-Trfase_C_sf"/>
</dbReference>
<evidence type="ECO:0000256" key="2">
    <source>
        <dbReference type="ARBA" id="ARBA00012452"/>
    </source>
</evidence>
<comment type="similarity">
    <text evidence="1">Belongs to the GST superfamily. Phi family.</text>
</comment>
<dbReference type="Gene3D" id="3.40.30.10">
    <property type="entry name" value="Glutaredoxin"/>
    <property type="match status" value="1"/>
</dbReference>
<dbReference type="FunFam" id="1.20.1050.10:FF:000042">
    <property type="entry name" value="Glutathione S-transferase F9"/>
    <property type="match status" value="1"/>
</dbReference>
<keyword evidence="3" id="KW-0808">Transferase</keyword>
<dbReference type="InterPro" id="IPR004045">
    <property type="entry name" value="Glutathione_S-Trfase_N"/>
</dbReference>
<evidence type="ECO:0000256" key="3">
    <source>
        <dbReference type="ARBA" id="ARBA00022679"/>
    </source>
</evidence>
<feature type="domain" description="GST C-terminal" evidence="6">
    <location>
        <begin position="91"/>
        <end position="218"/>
    </location>
</feature>
<dbReference type="SFLD" id="SFLDS00019">
    <property type="entry name" value="Glutathione_Transferase_(cytos"/>
    <property type="match status" value="1"/>
</dbReference>
<dbReference type="InterPro" id="IPR004046">
    <property type="entry name" value="GST_C"/>
</dbReference>
<evidence type="ECO:0000256" key="4">
    <source>
        <dbReference type="ARBA" id="ARBA00047960"/>
    </source>
</evidence>
<dbReference type="GO" id="GO:0009636">
    <property type="term" value="P:response to toxic substance"/>
    <property type="evidence" value="ECO:0007669"/>
    <property type="project" value="UniProtKB-ARBA"/>
</dbReference>
<dbReference type="CDD" id="cd03187">
    <property type="entry name" value="GST_C_Phi"/>
    <property type="match status" value="1"/>
</dbReference>
<dbReference type="GO" id="GO:0043295">
    <property type="term" value="F:glutathione binding"/>
    <property type="evidence" value="ECO:0007669"/>
    <property type="project" value="TreeGrafter"/>
</dbReference>
<sequence length="219" mass="25319">MASVKVFGSPTSSEVARVLTCLFEKEVDFQLIRTDNFKGIQRKPDYLKLQPFGQALTFEDGTKTLVESREICRHIAEKYANQGNKDLLGSGTLERASIEQWLQTEMESFDPPTSALVFHLAFAHQQEMDEDVVEESKAKLASLLDVYEQRLEETRYLAGDKFTLADLSHLPNTQTLIAVTRCDYLFRSRKRVSRWWDEISRRSSWRKVVEMRQQPPPVL</sequence>
<dbReference type="PANTHER" id="PTHR43900">
    <property type="entry name" value="GLUTATHIONE S-TRANSFERASE RHO"/>
    <property type="match status" value="1"/>
</dbReference>
<dbReference type="SUPFAM" id="SSF52833">
    <property type="entry name" value="Thioredoxin-like"/>
    <property type="match status" value="1"/>
</dbReference>
<evidence type="ECO:0000313" key="7">
    <source>
        <dbReference type="EMBL" id="KAJ0986883.1"/>
    </source>
</evidence>
<reference evidence="7" key="1">
    <citation type="submission" date="2021-03" db="EMBL/GenBank/DDBJ databases">
        <authorList>
            <person name="Li Z."/>
            <person name="Yang C."/>
        </authorList>
    </citation>
    <scope>NUCLEOTIDE SEQUENCE</scope>
    <source>
        <strain evidence="7">Dzin_1.0</strain>
        <tissue evidence="7">Leaf</tissue>
    </source>
</reference>
<evidence type="ECO:0000259" key="6">
    <source>
        <dbReference type="PROSITE" id="PS50405"/>
    </source>
</evidence>
<name>A0A9D5HS09_9LILI</name>
<organism evidence="7 8">
    <name type="scientific">Dioscorea zingiberensis</name>
    <dbReference type="NCBI Taxonomy" id="325984"/>
    <lineage>
        <taxon>Eukaryota</taxon>
        <taxon>Viridiplantae</taxon>
        <taxon>Streptophyta</taxon>
        <taxon>Embryophyta</taxon>
        <taxon>Tracheophyta</taxon>
        <taxon>Spermatophyta</taxon>
        <taxon>Magnoliopsida</taxon>
        <taxon>Liliopsida</taxon>
        <taxon>Dioscoreales</taxon>
        <taxon>Dioscoreaceae</taxon>
        <taxon>Dioscorea</taxon>
    </lineage>
</organism>
<evidence type="ECO:0000259" key="5">
    <source>
        <dbReference type="PROSITE" id="PS50404"/>
    </source>
</evidence>
<dbReference type="PROSITE" id="PS50405">
    <property type="entry name" value="GST_CTER"/>
    <property type="match status" value="1"/>
</dbReference>
<feature type="domain" description="GST N-terminal" evidence="5">
    <location>
        <begin position="2"/>
        <end position="83"/>
    </location>
</feature>
<dbReference type="Pfam" id="PF00043">
    <property type="entry name" value="GST_C"/>
    <property type="match status" value="1"/>
</dbReference>
<dbReference type="InterPro" id="IPR036249">
    <property type="entry name" value="Thioredoxin-like_sf"/>
</dbReference>
<dbReference type="OrthoDB" id="422574at2759"/>
<dbReference type="InterPro" id="IPR034347">
    <property type="entry name" value="GST_Phi_C"/>
</dbReference>
<dbReference type="GO" id="GO:0004364">
    <property type="term" value="F:glutathione transferase activity"/>
    <property type="evidence" value="ECO:0007669"/>
    <property type="project" value="UniProtKB-EC"/>
</dbReference>
<dbReference type="AlphaFoldDB" id="A0A9D5HS09"/>
<comment type="caution">
    <text evidence="7">The sequence shown here is derived from an EMBL/GenBank/DDBJ whole genome shotgun (WGS) entry which is preliminary data.</text>
</comment>
<accession>A0A9D5HS09</accession>
<reference evidence="7" key="2">
    <citation type="journal article" date="2022" name="Hortic Res">
        <title>The genome of Dioscorea zingiberensis sheds light on the biosynthesis, origin and evolution of the medicinally important diosgenin saponins.</title>
        <authorList>
            <person name="Li Y."/>
            <person name="Tan C."/>
            <person name="Li Z."/>
            <person name="Guo J."/>
            <person name="Li S."/>
            <person name="Chen X."/>
            <person name="Wang C."/>
            <person name="Dai X."/>
            <person name="Yang H."/>
            <person name="Song W."/>
            <person name="Hou L."/>
            <person name="Xu J."/>
            <person name="Tong Z."/>
            <person name="Xu A."/>
            <person name="Yuan X."/>
            <person name="Wang W."/>
            <person name="Yang Q."/>
            <person name="Chen L."/>
            <person name="Sun Z."/>
            <person name="Wang K."/>
            <person name="Pan B."/>
            <person name="Chen J."/>
            <person name="Bao Y."/>
            <person name="Liu F."/>
            <person name="Qi X."/>
            <person name="Gang D.R."/>
            <person name="Wen J."/>
            <person name="Li J."/>
        </authorList>
    </citation>
    <scope>NUCLEOTIDE SEQUENCE</scope>
    <source>
        <strain evidence="7">Dzin_1.0</strain>
    </source>
</reference>
<evidence type="ECO:0000256" key="1">
    <source>
        <dbReference type="ARBA" id="ARBA00010128"/>
    </source>
</evidence>
<comment type="catalytic activity">
    <reaction evidence="4">
        <text>RX + glutathione = an S-substituted glutathione + a halide anion + H(+)</text>
        <dbReference type="Rhea" id="RHEA:16437"/>
        <dbReference type="ChEBI" id="CHEBI:15378"/>
        <dbReference type="ChEBI" id="CHEBI:16042"/>
        <dbReference type="ChEBI" id="CHEBI:17792"/>
        <dbReference type="ChEBI" id="CHEBI:57925"/>
        <dbReference type="ChEBI" id="CHEBI:90779"/>
        <dbReference type="EC" id="2.5.1.18"/>
    </reaction>
</comment>
<dbReference type="FunFam" id="3.40.30.10:FF:000016">
    <property type="entry name" value="Glutathione S-transferase F2"/>
    <property type="match status" value="1"/>
</dbReference>
<dbReference type="Gene3D" id="1.20.1050.10">
    <property type="match status" value="1"/>
</dbReference>
<dbReference type="EC" id="2.5.1.18" evidence="2"/>
<dbReference type="GO" id="GO:0006749">
    <property type="term" value="P:glutathione metabolic process"/>
    <property type="evidence" value="ECO:0007669"/>
    <property type="project" value="TreeGrafter"/>
</dbReference>
<gene>
    <name evidence="7" type="ORF">J5N97_005239</name>
</gene>
<dbReference type="InterPro" id="IPR040079">
    <property type="entry name" value="Glutathione_S-Trfase"/>
</dbReference>
<protein>
    <recommendedName>
        <fullName evidence="2">glutathione transferase</fullName>
        <ecNumber evidence="2">2.5.1.18</ecNumber>
    </recommendedName>
</protein>
<dbReference type="Proteomes" id="UP001085076">
    <property type="component" value="Miscellaneous, Linkage group lg01"/>
</dbReference>
<proteinExistence type="inferred from homology"/>
<evidence type="ECO:0000313" key="8">
    <source>
        <dbReference type="Proteomes" id="UP001085076"/>
    </source>
</evidence>
<dbReference type="GO" id="GO:0005737">
    <property type="term" value="C:cytoplasm"/>
    <property type="evidence" value="ECO:0007669"/>
    <property type="project" value="TreeGrafter"/>
</dbReference>
<keyword evidence="8" id="KW-1185">Reference proteome</keyword>
<dbReference type="EMBL" id="JAGGNH010000001">
    <property type="protein sequence ID" value="KAJ0986883.1"/>
    <property type="molecule type" value="Genomic_DNA"/>
</dbReference>
<dbReference type="PROSITE" id="PS50404">
    <property type="entry name" value="GST_NTER"/>
    <property type="match status" value="1"/>
</dbReference>